<keyword evidence="1" id="KW-0812">Transmembrane</keyword>
<dbReference type="EMBL" id="JACXSI010000011">
    <property type="protein sequence ID" value="MBD3107813.1"/>
    <property type="molecule type" value="Genomic_DNA"/>
</dbReference>
<dbReference type="PANTHER" id="PTHR41307:SF1">
    <property type="entry name" value="MEMBRANE PROTEIN"/>
    <property type="match status" value="1"/>
</dbReference>
<dbReference type="AlphaFoldDB" id="A0A927HBW2"/>
<dbReference type="PANTHER" id="PTHR41307">
    <property type="entry name" value="MEMBRANE PROTEIN-RELATED"/>
    <property type="match status" value="1"/>
</dbReference>
<evidence type="ECO:0000256" key="1">
    <source>
        <dbReference type="SAM" id="Phobius"/>
    </source>
</evidence>
<feature type="transmembrane region" description="Helical" evidence="1">
    <location>
        <begin position="187"/>
        <end position="204"/>
    </location>
</feature>
<name>A0A927HBW2_9BACI</name>
<reference evidence="2" key="1">
    <citation type="submission" date="2020-09" db="EMBL/GenBank/DDBJ databases">
        <title>Bacillus faecalis sp. nov., a moderately halophilic bacterium isolated from cow faeces.</title>
        <authorList>
            <person name="Jiang L."/>
            <person name="Lee J."/>
        </authorList>
    </citation>
    <scope>NUCLEOTIDE SEQUENCE</scope>
    <source>
        <strain evidence="2">AGMB 02131</strain>
    </source>
</reference>
<keyword evidence="3" id="KW-1185">Reference proteome</keyword>
<keyword evidence="1" id="KW-1133">Transmembrane helix</keyword>
<feature type="transmembrane region" description="Helical" evidence="1">
    <location>
        <begin position="232"/>
        <end position="252"/>
    </location>
</feature>
<feature type="transmembrane region" description="Helical" evidence="1">
    <location>
        <begin position="118"/>
        <end position="141"/>
    </location>
</feature>
<gene>
    <name evidence="2" type="ORF">IEO70_05490</name>
</gene>
<dbReference type="RefSeq" id="WP_190997360.1">
    <property type="nucleotide sequence ID" value="NZ_JACXSI010000011.1"/>
</dbReference>
<dbReference type="Proteomes" id="UP000602076">
    <property type="component" value="Unassembled WGS sequence"/>
</dbReference>
<keyword evidence="1" id="KW-0472">Membrane</keyword>
<accession>A0A927HBW2</accession>
<feature type="transmembrane region" description="Helical" evidence="1">
    <location>
        <begin position="94"/>
        <end position="112"/>
    </location>
</feature>
<evidence type="ECO:0000313" key="3">
    <source>
        <dbReference type="Proteomes" id="UP000602076"/>
    </source>
</evidence>
<protein>
    <recommendedName>
        <fullName evidence="4">DUF1129 domain-containing protein</fullName>
    </recommendedName>
</protein>
<dbReference type="Gene3D" id="1.10.1900.10">
    <property type="entry name" value="c-terminal domain of poly(a) binding protein"/>
    <property type="match status" value="1"/>
</dbReference>
<proteinExistence type="predicted"/>
<comment type="caution">
    <text evidence="2">The sequence shown here is derived from an EMBL/GenBank/DDBJ whole genome shotgun (WGS) entry which is preliminary data.</text>
</comment>
<sequence>MKVEDLIKENAEKQKLLTEENEKIYGDILLYIRLSSVDEKWSEELLLEILDHILEAQEEGKSAREIVGNDPKAYCEELLAELPKDNNKWFQKDFAPFLVVPYAMYFIPKAFLGGLTFSVFNVVLAPLFFILTIYTFFWAVKKETYVTRKLQRFSYYLVPFFSLFLSTGMIGLNEFINVATVEVSRKISIAIGIILSISLARFYIKWKFWDTMLFFVAIILIGYAMNAELISIGVGVGLLILIMILQPIVSIVRAKRDNITSNVSKTR</sequence>
<dbReference type="SUPFAM" id="SSF158560">
    <property type="entry name" value="BH3980-like"/>
    <property type="match status" value="1"/>
</dbReference>
<organism evidence="2 3">
    <name type="scientific">Peribacillus faecalis</name>
    <dbReference type="NCBI Taxonomy" id="2772559"/>
    <lineage>
        <taxon>Bacteria</taxon>
        <taxon>Bacillati</taxon>
        <taxon>Bacillota</taxon>
        <taxon>Bacilli</taxon>
        <taxon>Bacillales</taxon>
        <taxon>Bacillaceae</taxon>
        <taxon>Peribacillus</taxon>
    </lineage>
</organism>
<feature type="transmembrane region" description="Helical" evidence="1">
    <location>
        <begin position="153"/>
        <end position="172"/>
    </location>
</feature>
<evidence type="ECO:0000313" key="2">
    <source>
        <dbReference type="EMBL" id="MBD3107813.1"/>
    </source>
</evidence>
<feature type="transmembrane region" description="Helical" evidence="1">
    <location>
        <begin position="211"/>
        <end position="226"/>
    </location>
</feature>
<evidence type="ECO:0008006" key="4">
    <source>
        <dbReference type="Google" id="ProtNLM"/>
    </source>
</evidence>